<keyword evidence="3" id="KW-1185">Reference proteome</keyword>
<dbReference type="EMBL" id="CP097510">
    <property type="protein sequence ID" value="URE38656.1"/>
    <property type="molecule type" value="Genomic_DNA"/>
</dbReference>
<organism evidence="2 3">
    <name type="scientific">Musa troglodytarum</name>
    <name type="common">fe'i banana</name>
    <dbReference type="NCBI Taxonomy" id="320322"/>
    <lineage>
        <taxon>Eukaryota</taxon>
        <taxon>Viridiplantae</taxon>
        <taxon>Streptophyta</taxon>
        <taxon>Embryophyta</taxon>
        <taxon>Tracheophyta</taxon>
        <taxon>Spermatophyta</taxon>
        <taxon>Magnoliopsida</taxon>
        <taxon>Liliopsida</taxon>
        <taxon>Zingiberales</taxon>
        <taxon>Musaceae</taxon>
        <taxon>Musa</taxon>
    </lineage>
</organism>
<gene>
    <name evidence="2" type="ORF">MUK42_12415</name>
</gene>
<proteinExistence type="predicted"/>
<keyword evidence="1" id="KW-1133">Transmembrane helix</keyword>
<keyword evidence="1" id="KW-0812">Transmembrane</keyword>
<dbReference type="OrthoDB" id="1929298at2759"/>
<name>A0A9E7HSC4_9LILI</name>
<evidence type="ECO:0000313" key="3">
    <source>
        <dbReference type="Proteomes" id="UP001055439"/>
    </source>
</evidence>
<evidence type="ECO:0000256" key="1">
    <source>
        <dbReference type="SAM" id="Phobius"/>
    </source>
</evidence>
<keyword evidence="1" id="KW-0472">Membrane</keyword>
<accession>A0A9E7HSC4</accession>
<feature type="transmembrane region" description="Helical" evidence="1">
    <location>
        <begin position="97"/>
        <end position="119"/>
    </location>
</feature>
<dbReference type="AlphaFoldDB" id="A0A9E7HSC4"/>
<evidence type="ECO:0000313" key="2">
    <source>
        <dbReference type="EMBL" id="URE38656.1"/>
    </source>
</evidence>
<sequence>MAFSDDFDSLGLAAPISYLDGFGGDEALVESYHVSTELWGHNQGFGASNADPNQVFVTSPASVSSFRAGQVGVHGPNATADGHHATSGRRQRHNGRILFIAFLVGLGAVFWVLTAGAVIKENEINKEILGRVAWLIGRLPVSDKTSWAEGCCFLIVSSTLQMVAWKARMPMISRPQLFGGIAADVAEEGGDLLHLGLLIAGGAEAEGLVEGGGGDEGLVVPEADGVGNGGVALAEEVLELTLPLHSHRLSHALVFDLDASTAAPAATITARTVHHALIFPIGFACCSVSESESGSAREWRSDPATRRRLG</sequence>
<reference evidence="2" key="1">
    <citation type="submission" date="2022-05" db="EMBL/GenBank/DDBJ databases">
        <title>The Musa troglodytarum L. genome provides insights into the mechanism of non-climacteric behaviour and enrichment of carotenoids.</title>
        <authorList>
            <person name="Wang J."/>
        </authorList>
    </citation>
    <scope>NUCLEOTIDE SEQUENCE</scope>
    <source>
        <tissue evidence="2">Leaf</tissue>
    </source>
</reference>
<dbReference type="Proteomes" id="UP001055439">
    <property type="component" value="Chromosome 8"/>
</dbReference>
<protein>
    <submittedName>
        <fullName evidence="2">No apical meristem (NAM) protein</fullName>
    </submittedName>
</protein>